<dbReference type="PANTHER" id="PTHR11831:SF5">
    <property type="entry name" value="40S RIBOSOMAL PROTEIN S9"/>
    <property type="match status" value="1"/>
</dbReference>
<dbReference type="InterPro" id="IPR002942">
    <property type="entry name" value="S4_RNA-bd"/>
</dbReference>
<evidence type="ECO:0000256" key="1">
    <source>
        <dbReference type="ARBA" id="ARBA00007465"/>
    </source>
</evidence>
<comment type="function">
    <text evidence="6">One of the primary rRNA binding proteins, it binds directly to 16S rRNA where it nucleates assembly of the body of the 30S subunit.</text>
</comment>
<feature type="domain" description="Small ribosomal subunit protein uS4 N-terminal" evidence="9">
    <location>
        <begin position="5"/>
        <end position="102"/>
    </location>
</feature>
<protein>
    <recommendedName>
        <fullName evidence="6">Small ribosomal subunit protein uS4</fullName>
    </recommendedName>
</protein>
<evidence type="ECO:0000256" key="5">
    <source>
        <dbReference type="ARBA" id="ARBA00023274"/>
    </source>
</evidence>
<evidence type="ECO:0000256" key="7">
    <source>
        <dbReference type="SAM" id="MobiDB-lite"/>
    </source>
</evidence>
<evidence type="ECO:0000259" key="8">
    <source>
        <dbReference type="SMART" id="SM00363"/>
    </source>
</evidence>
<dbReference type="SMART" id="SM01390">
    <property type="entry name" value="Ribosomal_S4"/>
    <property type="match status" value="1"/>
</dbReference>
<keyword evidence="5 6" id="KW-0687">Ribonucleoprotein</keyword>
<evidence type="ECO:0000256" key="3">
    <source>
        <dbReference type="ARBA" id="ARBA00022884"/>
    </source>
</evidence>
<dbReference type="InterPro" id="IPR001912">
    <property type="entry name" value="Ribosomal_uS4_N"/>
</dbReference>
<dbReference type="GO" id="GO:0019843">
    <property type="term" value="F:rRNA binding"/>
    <property type="evidence" value="ECO:0007669"/>
    <property type="project" value="UniProtKB-UniRule"/>
</dbReference>
<dbReference type="InterPro" id="IPR005710">
    <property type="entry name" value="Ribosomal_uS4_euk/arc"/>
</dbReference>
<dbReference type="EMBL" id="KF901242">
    <property type="protein sequence ID" value="AIF23833.1"/>
    <property type="molecule type" value="Genomic_DNA"/>
</dbReference>
<dbReference type="GO" id="GO:0015935">
    <property type="term" value="C:small ribosomal subunit"/>
    <property type="evidence" value="ECO:0007669"/>
    <property type="project" value="InterPro"/>
</dbReference>
<dbReference type="GO" id="GO:0042274">
    <property type="term" value="P:ribosomal small subunit biogenesis"/>
    <property type="evidence" value="ECO:0007669"/>
    <property type="project" value="TreeGrafter"/>
</dbReference>
<sequence length="234" mass="26923">MGDPKLPRRIWKKPKRPLNFDLMMDELKTLGTFGLKTKKELWKTQTELSRVRLQARSLLALRQEERERKEPILIQSLSRIGLVDQNSTLDDVLNLQVNDLLSRRLQTMAQRKLFFKTPYQARQAIVHGHIMIGDSIITIPSYIVKTEEEAKIRLIPESRFNETLSKPESDLGSPETENLEIETGDQPKNVEPPVKQDAEKESPVKQDAEKESPVKQDAEKESPVKQDAEKESTE</sequence>
<comment type="subunit">
    <text evidence="6">Part of the 30S ribosomal subunit. Contacts protein S5. The interaction surface between S4 and S5 is involved in control of translational fidelity.</text>
</comment>
<dbReference type="CDD" id="cd00165">
    <property type="entry name" value="S4"/>
    <property type="match status" value="1"/>
</dbReference>
<feature type="region of interest" description="Disordered" evidence="7">
    <location>
        <begin position="163"/>
        <end position="234"/>
    </location>
</feature>
<dbReference type="GO" id="GO:0006412">
    <property type="term" value="P:translation"/>
    <property type="evidence" value="ECO:0007669"/>
    <property type="project" value="UniProtKB-UniRule"/>
</dbReference>
<evidence type="ECO:0000256" key="4">
    <source>
        <dbReference type="ARBA" id="ARBA00022980"/>
    </source>
</evidence>
<proteinExistence type="inferred from homology"/>
<dbReference type="InterPro" id="IPR022802">
    <property type="entry name" value="Ribosomal_uS4_arc"/>
</dbReference>
<dbReference type="NCBIfam" id="TIGR01018">
    <property type="entry name" value="uS4_arch"/>
    <property type="match status" value="1"/>
</dbReference>
<gene>
    <name evidence="10" type="primary">RP-S4</name>
    <name evidence="6" type="synonym">rps4</name>
    <name evidence="10" type="synonym">rpsD</name>
</gene>
<dbReference type="HAMAP" id="MF_01306_A">
    <property type="entry name" value="Ribosomal_uS4_A"/>
    <property type="match status" value="1"/>
</dbReference>
<dbReference type="PROSITE" id="PS50889">
    <property type="entry name" value="S4"/>
    <property type="match status" value="1"/>
</dbReference>
<feature type="compositionally biased region" description="Basic and acidic residues" evidence="7">
    <location>
        <begin position="194"/>
        <end position="234"/>
    </location>
</feature>
<organism evidence="10">
    <name type="scientific">uncultured marine thaumarchaeote SAT1000_18_G08</name>
    <dbReference type="NCBI Taxonomy" id="1456392"/>
    <lineage>
        <taxon>Archaea</taxon>
        <taxon>Nitrososphaerota</taxon>
        <taxon>environmental samples</taxon>
    </lineage>
</organism>
<keyword evidence="4 6" id="KW-0689">Ribosomal protein</keyword>
<dbReference type="SMART" id="SM00363">
    <property type="entry name" value="S4"/>
    <property type="match status" value="1"/>
</dbReference>
<reference evidence="10" key="1">
    <citation type="journal article" date="2014" name="Genome Biol. Evol.">
        <title>Pangenome evidence for extensive interdomain horizontal transfer affecting lineage core and shell genes in uncultured planktonic thaumarchaeota and euryarchaeota.</title>
        <authorList>
            <person name="Deschamps P."/>
            <person name="Zivanovic Y."/>
            <person name="Moreira D."/>
            <person name="Rodriguez-Valera F."/>
            <person name="Lopez-Garcia P."/>
        </authorList>
    </citation>
    <scope>NUCLEOTIDE SEQUENCE</scope>
</reference>
<name>A0A075ICG7_9ARCH</name>
<comment type="function">
    <text evidence="6">With S5 and S12 plays an important role in translational accuracy.</text>
</comment>
<dbReference type="AlphaFoldDB" id="A0A075ICG7"/>
<dbReference type="InterPro" id="IPR036986">
    <property type="entry name" value="S4_RNA-bd_sf"/>
</dbReference>
<accession>A0A075ICG7</accession>
<evidence type="ECO:0000256" key="6">
    <source>
        <dbReference type="HAMAP-Rule" id="MF_01306"/>
    </source>
</evidence>
<dbReference type="InterPro" id="IPR022801">
    <property type="entry name" value="Ribosomal_uS4"/>
</dbReference>
<evidence type="ECO:0000313" key="10">
    <source>
        <dbReference type="EMBL" id="AIF23833.1"/>
    </source>
</evidence>
<keyword evidence="3 6" id="KW-0694">RNA-binding</keyword>
<comment type="similarity">
    <text evidence="1 6">Belongs to the universal ribosomal protein uS4 family.</text>
</comment>
<feature type="domain" description="RNA-binding S4" evidence="8">
    <location>
        <begin position="103"/>
        <end position="165"/>
    </location>
</feature>
<dbReference type="NCBIfam" id="NF003139">
    <property type="entry name" value="PRK04051.1"/>
    <property type="match status" value="1"/>
</dbReference>
<dbReference type="PANTHER" id="PTHR11831">
    <property type="entry name" value="30S 40S RIBOSOMAL PROTEIN"/>
    <property type="match status" value="1"/>
</dbReference>
<keyword evidence="2 6" id="KW-0699">rRNA-binding</keyword>
<dbReference type="Pfam" id="PF01479">
    <property type="entry name" value="S4"/>
    <property type="match status" value="1"/>
</dbReference>
<evidence type="ECO:0000256" key="2">
    <source>
        <dbReference type="ARBA" id="ARBA00022730"/>
    </source>
</evidence>
<evidence type="ECO:0000259" key="9">
    <source>
        <dbReference type="SMART" id="SM01390"/>
    </source>
</evidence>
<dbReference type="GO" id="GO:0003735">
    <property type="term" value="F:structural constituent of ribosome"/>
    <property type="evidence" value="ECO:0007669"/>
    <property type="project" value="InterPro"/>
</dbReference>
<dbReference type="SUPFAM" id="SSF55174">
    <property type="entry name" value="Alpha-L RNA-binding motif"/>
    <property type="match status" value="1"/>
</dbReference>
<dbReference type="Gene3D" id="3.10.290.10">
    <property type="entry name" value="RNA-binding S4 domain"/>
    <property type="match status" value="1"/>
</dbReference>